<dbReference type="GO" id="GO:0003700">
    <property type="term" value="F:DNA-binding transcription factor activity"/>
    <property type="evidence" value="ECO:0007669"/>
    <property type="project" value="InterPro"/>
</dbReference>
<evidence type="ECO:0000256" key="2">
    <source>
        <dbReference type="ARBA" id="ARBA00023125"/>
    </source>
</evidence>
<dbReference type="Proteomes" id="UP000462435">
    <property type="component" value="Unassembled WGS sequence"/>
</dbReference>
<reference evidence="6" key="1">
    <citation type="journal article" date="2020" name="MBio">
        <title>Horizontal gene transfer to a defensive symbiont with a reduced genome amongst a multipartite beetle microbiome.</title>
        <authorList>
            <person name="Waterworth S.C."/>
            <person name="Florez L.V."/>
            <person name="Rees E.R."/>
            <person name="Hertweck C."/>
            <person name="Kaltenpoth M."/>
            <person name="Kwan J.C."/>
        </authorList>
    </citation>
    <scope>NUCLEOTIDE SEQUENCE [LARGE SCALE GENOMIC DNA]</scope>
</reference>
<keyword evidence="2" id="KW-0238">DNA-binding</keyword>
<dbReference type="GO" id="GO:0003677">
    <property type="term" value="F:DNA binding"/>
    <property type="evidence" value="ECO:0007669"/>
    <property type="project" value="UniProtKB-KW"/>
</dbReference>
<dbReference type="PANTHER" id="PTHR42756:SF1">
    <property type="entry name" value="TRANSCRIPTIONAL REPRESSOR OF EMRAB OPERON"/>
    <property type="match status" value="1"/>
</dbReference>
<evidence type="ECO:0000313" key="6">
    <source>
        <dbReference type="Proteomes" id="UP000462435"/>
    </source>
</evidence>
<sequence length="164" mass="18848">MSDSFTPYESAIKTISKRFSGAPVREAVLTRLMMHMGSSLGVHFDAELKQHGLNYTTWTSLVVLYSQPEGRMQPSELATYILTSRTHCSRIADDLDKKGFVKRLSNEDDRREVHLQLTAKGTAFVKKHHPSRRKQYRDLWSAFTAAEMTQFEGLLRKLLQQLDE</sequence>
<dbReference type="SUPFAM" id="SSF46785">
    <property type="entry name" value="Winged helix' DNA-binding domain"/>
    <property type="match status" value="1"/>
</dbReference>
<comment type="caution">
    <text evidence="5">The sequence shown here is derived from an EMBL/GenBank/DDBJ whole genome shotgun (WGS) entry which is preliminary data.</text>
</comment>
<dbReference type="Pfam" id="PF01047">
    <property type="entry name" value="MarR"/>
    <property type="match status" value="1"/>
</dbReference>
<evidence type="ECO:0000259" key="4">
    <source>
        <dbReference type="PROSITE" id="PS50995"/>
    </source>
</evidence>
<dbReference type="EMBL" id="WNDX01000001">
    <property type="protein sequence ID" value="KAF1049034.1"/>
    <property type="molecule type" value="Genomic_DNA"/>
</dbReference>
<organism evidence="5 6">
    <name type="scientific">Herbaspirillum frisingense</name>
    <dbReference type="NCBI Taxonomy" id="92645"/>
    <lineage>
        <taxon>Bacteria</taxon>
        <taxon>Pseudomonadati</taxon>
        <taxon>Pseudomonadota</taxon>
        <taxon>Betaproteobacteria</taxon>
        <taxon>Burkholderiales</taxon>
        <taxon>Oxalobacteraceae</taxon>
        <taxon>Herbaspirillum</taxon>
    </lineage>
</organism>
<dbReference type="AlphaFoldDB" id="A0A7V8G0L0"/>
<dbReference type="InterPro" id="IPR036388">
    <property type="entry name" value="WH-like_DNA-bd_sf"/>
</dbReference>
<dbReference type="InterPro" id="IPR036390">
    <property type="entry name" value="WH_DNA-bd_sf"/>
</dbReference>
<gene>
    <name evidence="5" type="primary">mprA_1</name>
    <name evidence="5" type="ORF">GAK35_00011</name>
</gene>
<evidence type="ECO:0000256" key="3">
    <source>
        <dbReference type="ARBA" id="ARBA00023163"/>
    </source>
</evidence>
<dbReference type="SMART" id="SM00347">
    <property type="entry name" value="HTH_MARR"/>
    <property type="match status" value="1"/>
</dbReference>
<name>A0A7V8G0L0_9BURK</name>
<evidence type="ECO:0000256" key="1">
    <source>
        <dbReference type="ARBA" id="ARBA00023015"/>
    </source>
</evidence>
<keyword evidence="1" id="KW-0805">Transcription regulation</keyword>
<dbReference type="InterPro" id="IPR000835">
    <property type="entry name" value="HTH_MarR-typ"/>
</dbReference>
<proteinExistence type="predicted"/>
<feature type="domain" description="HTH marR-type" evidence="4">
    <location>
        <begin position="26"/>
        <end position="160"/>
    </location>
</feature>
<keyword evidence="3" id="KW-0804">Transcription</keyword>
<dbReference type="Gene3D" id="1.10.10.10">
    <property type="entry name" value="Winged helix-like DNA-binding domain superfamily/Winged helix DNA-binding domain"/>
    <property type="match status" value="1"/>
</dbReference>
<dbReference type="PANTHER" id="PTHR42756">
    <property type="entry name" value="TRANSCRIPTIONAL REGULATOR, MARR"/>
    <property type="match status" value="1"/>
</dbReference>
<accession>A0A7V8G0L0</accession>
<evidence type="ECO:0000313" key="5">
    <source>
        <dbReference type="EMBL" id="KAF1049034.1"/>
    </source>
</evidence>
<dbReference type="PROSITE" id="PS50995">
    <property type="entry name" value="HTH_MARR_2"/>
    <property type="match status" value="1"/>
</dbReference>
<protein>
    <submittedName>
        <fullName evidence="5">Transcriptional repressor MprA</fullName>
    </submittedName>
</protein>
<dbReference type="PRINTS" id="PR00598">
    <property type="entry name" value="HTHMARR"/>
</dbReference>